<proteinExistence type="predicted"/>
<dbReference type="Proteomes" id="UP000243361">
    <property type="component" value="Unassembled WGS sequence"/>
</dbReference>
<comment type="caution">
    <text evidence="2">The sequence shown here is derived from an EMBL/GenBank/DDBJ whole genome shotgun (WGS) entry which is preliminary data.</text>
</comment>
<dbReference type="Proteomes" id="UP000250928">
    <property type="component" value="Unassembled WGS sequence"/>
</dbReference>
<keyword evidence="3" id="KW-1185">Reference proteome</keyword>
<evidence type="ECO:0000313" key="1">
    <source>
        <dbReference type="EMBL" id="OQX32891.1"/>
    </source>
</evidence>
<reference evidence="2 4" key="2">
    <citation type="submission" date="2018-01" db="EMBL/GenBank/DDBJ databases">
        <title>Novel co-symbiosis in the lucinid bivalve Phacoides pectinatus.</title>
        <authorList>
            <person name="Lim S.J."/>
            <person name="Davis B.G."/>
            <person name="Gill D.E."/>
            <person name="Engel A.S."/>
            <person name="Anderson L.C."/>
            <person name="Campbell B.J."/>
        </authorList>
    </citation>
    <scope>NUCLEOTIDE SEQUENCE [LARGE SCALE GENOMIC DNA]</scope>
    <source>
        <strain evidence="2">N3_P5</strain>
    </source>
</reference>
<sequence length="286" mass="31782">MHEPKYQLVLSGRLREGVELGQAAAALARLFRMPEQEAATLLTGRRSRIRRPLGRDLAERLCGKIQARGAQCRVEPVAQTPRREQPDDGDADDTMLIEVLADDASPDESSLIHPLREGPLPSPPVGGVQAPPVPPRIWSAFRPRRRWVVWAALPLCVGLWFLFHQLAEERSASAVSSQAMDLDGPATPEVGDPVAGALEEQTMLRLRQLGWVVKVWWIQRRGEGSELTDLAHLARDMGLELEALRDAWGREIRYQASDSRYQLISAGGDGRFDTGDDLRREGMFGS</sequence>
<evidence type="ECO:0000313" key="3">
    <source>
        <dbReference type="Proteomes" id="UP000243361"/>
    </source>
</evidence>
<dbReference type="EMBL" id="PQCO01000140">
    <property type="protein sequence ID" value="PUE04022.1"/>
    <property type="molecule type" value="Genomic_DNA"/>
</dbReference>
<gene>
    <name evidence="1" type="ORF">B0D84_05450</name>
    <name evidence="2" type="ORF">C3L24_03865</name>
</gene>
<evidence type="ECO:0000313" key="4">
    <source>
        <dbReference type="Proteomes" id="UP000250928"/>
    </source>
</evidence>
<protein>
    <submittedName>
        <fullName evidence="2">Uncharacterized protein</fullName>
    </submittedName>
</protein>
<dbReference type="EMBL" id="MUIE01000356">
    <property type="protein sequence ID" value="OQX32891.1"/>
    <property type="molecule type" value="Genomic_DNA"/>
</dbReference>
<organism evidence="2 4">
    <name type="scientific">Candidatus Sedimenticola endophacoides</name>
    <dbReference type="NCBI Taxonomy" id="2548426"/>
    <lineage>
        <taxon>Bacteria</taxon>
        <taxon>Pseudomonadati</taxon>
        <taxon>Pseudomonadota</taxon>
        <taxon>Gammaproteobacteria</taxon>
        <taxon>Chromatiales</taxon>
        <taxon>Sedimenticolaceae</taxon>
        <taxon>Sedimenticola</taxon>
    </lineage>
</organism>
<accession>A0A657PRE3</accession>
<evidence type="ECO:0000313" key="2">
    <source>
        <dbReference type="EMBL" id="PUE04022.1"/>
    </source>
</evidence>
<reference evidence="1 3" key="1">
    <citation type="submission" date="2017-02" db="EMBL/GenBank/DDBJ databases">
        <title>Novel co-symbiosis in the unique lucinid bivalve Phacoides pectinatus.</title>
        <authorList>
            <person name="Lim S.J."/>
            <person name="Davis B.G."/>
            <person name="Gill D.E."/>
            <person name="Engel A.S."/>
            <person name="Anderson L.C."/>
            <person name="Campbell B.J."/>
        </authorList>
    </citation>
    <scope>NUCLEOTIDE SEQUENCE [LARGE SCALE GENOMIC DNA]</scope>
    <source>
        <strain evidence="1">LUC13016_P6</strain>
    </source>
</reference>
<name>A0A657PRE3_9GAMM</name>
<dbReference type="AlphaFoldDB" id="A0A657PRE3"/>